<gene>
    <name evidence="2" type="ORF">NADFUDRAFT_40162</name>
</gene>
<evidence type="ECO:0000313" key="2">
    <source>
        <dbReference type="EMBL" id="ODQ66976.1"/>
    </source>
</evidence>
<proteinExistence type="predicted"/>
<keyword evidence="3" id="KW-1185">Reference proteome</keyword>
<dbReference type="EMBL" id="KV454407">
    <property type="protein sequence ID" value="ODQ66976.1"/>
    <property type="molecule type" value="Genomic_DNA"/>
</dbReference>
<feature type="region of interest" description="Disordered" evidence="1">
    <location>
        <begin position="144"/>
        <end position="168"/>
    </location>
</feature>
<feature type="region of interest" description="Disordered" evidence="1">
    <location>
        <begin position="27"/>
        <end position="46"/>
    </location>
</feature>
<dbReference type="OrthoDB" id="4074524at2759"/>
<protein>
    <submittedName>
        <fullName evidence="2">Uncharacterized protein</fullName>
    </submittedName>
</protein>
<name>A0A1E3PNH8_9ASCO</name>
<reference evidence="2 3" key="1">
    <citation type="journal article" date="2016" name="Proc. Natl. Acad. Sci. U.S.A.">
        <title>Comparative genomics of biotechnologically important yeasts.</title>
        <authorList>
            <person name="Riley R."/>
            <person name="Haridas S."/>
            <person name="Wolfe K.H."/>
            <person name="Lopes M.R."/>
            <person name="Hittinger C.T."/>
            <person name="Goeker M."/>
            <person name="Salamov A.A."/>
            <person name="Wisecaver J.H."/>
            <person name="Long T.M."/>
            <person name="Calvey C.H."/>
            <person name="Aerts A.L."/>
            <person name="Barry K.W."/>
            <person name="Choi C."/>
            <person name="Clum A."/>
            <person name="Coughlan A.Y."/>
            <person name="Deshpande S."/>
            <person name="Douglass A.P."/>
            <person name="Hanson S.J."/>
            <person name="Klenk H.-P."/>
            <person name="LaButti K.M."/>
            <person name="Lapidus A."/>
            <person name="Lindquist E.A."/>
            <person name="Lipzen A.M."/>
            <person name="Meier-Kolthoff J.P."/>
            <person name="Ohm R.A."/>
            <person name="Otillar R.P."/>
            <person name="Pangilinan J.L."/>
            <person name="Peng Y."/>
            <person name="Rokas A."/>
            <person name="Rosa C.A."/>
            <person name="Scheuner C."/>
            <person name="Sibirny A.A."/>
            <person name="Slot J.C."/>
            <person name="Stielow J.B."/>
            <person name="Sun H."/>
            <person name="Kurtzman C.P."/>
            <person name="Blackwell M."/>
            <person name="Grigoriev I.V."/>
            <person name="Jeffries T.W."/>
        </authorList>
    </citation>
    <scope>NUCLEOTIDE SEQUENCE [LARGE SCALE GENOMIC DNA]</scope>
    <source>
        <strain evidence="2 3">DSM 6958</strain>
    </source>
</reference>
<feature type="compositionally biased region" description="Low complexity" evidence="1">
    <location>
        <begin position="30"/>
        <end position="40"/>
    </location>
</feature>
<feature type="compositionally biased region" description="Basic and acidic residues" evidence="1">
    <location>
        <begin position="152"/>
        <end position="161"/>
    </location>
</feature>
<sequence>MSGKTATDLHATSYCYYETGLTHDPAPVASSSRTVSDSPSPLAHPRHSPVFRKITLSVCSSSGFQWNQDLFVSKYHQRAGVVVDDNGNRIGSVDAASYTSTLSASWHSTTVSEGGSFGFSAVQVVDLDDVSDVDDVSEYQLKPASKNAGDCRGSKSDKNDDWGVFQFE</sequence>
<dbReference type="Proteomes" id="UP000095009">
    <property type="component" value="Unassembled WGS sequence"/>
</dbReference>
<accession>A0A1E3PNH8</accession>
<dbReference type="AlphaFoldDB" id="A0A1E3PNH8"/>
<evidence type="ECO:0000256" key="1">
    <source>
        <dbReference type="SAM" id="MobiDB-lite"/>
    </source>
</evidence>
<evidence type="ECO:0000313" key="3">
    <source>
        <dbReference type="Proteomes" id="UP000095009"/>
    </source>
</evidence>
<organism evidence="2 3">
    <name type="scientific">Nadsonia fulvescens var. elongata DSM 6958</name>
    <dbReference type="NCBI Taxonomy" id="857566"/>
    <lineage>
        <taxon>Eukaryota</taxon>
        <taxon>Fungi</taxon>
        <taxon>Dikarya</taxon>
        <taxon>Ascomycota</taxon>
        <taxon>Saccharomycotina</taxon>
        <taxon>Dipodascomycetes</taxon>
        <taxon>Dipodascales</taxon>
        <taxon>Dipodascales incertae sedis</taxon>
        <taxon>Nadsonia</taxon>
    </lineage>
</organism>